<evidence type="ECO:0000313" key="1">
    <source>
        <dbReference type="EMBL" id="MBN4068431.1"/>
    </source>
</evidence>
<name>A0ABS3AUJ8_9BACT</name>
<dbReference type="Proteomes" id="UP000717534">
    <property type="component" value="Unassembled WGS sequence"/>
</dbReference>
<reference evidence="1 2" key="1">
    <citation type="submission" date="2021-02" db="EMBL/GenBank/DDBJ databases">
        <title>Activity-based single-cell genomes from oceanic crustal fluid captures similar information to metagenomic and metatranscriptomic surveys with orders of magnitude less sampling.</title>
        <authorList>
            <person name="D'Angelo T.S."/>
            <person name="Orcutt B.N."/>
        </authorList>
    </citation>
    <scope>NUCLEOTIDE SEQUENCE [LARGE SCALE GENOMIC DNA]</scope>
    <source>
        <strain evidence="1">AH-315-G02</strain>
    </source>
</reference>
<dbReference type="EMBL" id="JAFITO010000015">
    <property type="protein sequence ID" value="MBN4068431.1"/>
    <property type="molecule type" value="Genomic_DNA"/>
</dbReference>
<gene>
    <name evidence="1" type="ORF">JYU06_02760</name>
</gene>
<accession>A0ABS3AUJ8</accession>
<comment type="caution">
    <text evidence="1">The sequence shown here is derived from an EMBL/GenBank/DDBJ whole genome shotgun (WGS) entry which is preliminary data.</text>
</comment>
<evidence type="ECO:0000313" key="2">
    <source>
        <dbReference type="Proteomes" id="UP000717534"/>
    </source>
</evidence>
<proteinExistence type="predicted"/>
<keyword evidence="2" id="KW-1185">Reference proteome</keyword>
<protein>
    <submittedName>
        <fullName evidence="1">Uncharacterized protein</fullName>
    </submittedName>
</protein>
<organism evidence="1 2">
    <name type="scientific">Desulfotalea psychrophila</name>
    <dbReference type="NCBI Taxonomy" id="84980"/>
    <lineage>
        <taxon>Bacteria</taxon>
        <taxon>Pseudomonadati</taxon>
        <taxon>Thermodesulfobacteriota</taxon>
        <taxon>Desulfobulbia</taxon>
        <taxon>Desulfobulbales</taxon>
        <taxon>Desulfocapsaceae</taxon>
        <taxon>Desulfotalea</taxon>
    </lineage>
</organism>
<sequence>MSEERVPDAIWRFWIAGINGRKLLRIELFLARQWKITARIGKRNRYPWCPMRGMEYWTEYYRLRINGRWRQKEGYRFRFFTLVESLELVEQLKIKEEQRSEE</sequence>